<dbReference type="Proteomes" id="UP000541444">
    <property type="component" value="Unassembled WGS sequence"/>
</dbReference>
<dbReference type="InterPro" id="IPR011989">
    <property type="entry name" value="ARM-like"/>
</dbReference>
<dbReference type="Pfam" id="PF00632">
    <property type="entry name" value="HECT"/>
    <property type="match status" value="1"/>
</dbReference>
<feature type="compositionally biased region" description="Low complexity" evidence="7">
    <location>
        <begin position="55"/>
        <end position="67"/>
    </location>
</feature>
<dbReference type="Pfam" id="PF25579">
    <property type="entry name" value="TPR_TRIP12_N"/>
    <property type="match status" value="1"/>
</dbReference>
<dbReference type="InterPro" id="IPR057948">
    <property type="entry name" value="TPR_TRIP12_N"/>
</dbReference>
<dbReference type="SUPFAM" id="SSF48371">
    <property type="entry name" value="ARM repeat"/>
    <property type="match status" value="1"/>
</dbReference>
<feature type="region of interest" description="Disordered" evidence="7">
    <location>
        <begin position="1004"/>
        <end position="1024"/>
    </location>
</feature>
<feature type="active site" description="Glycyl thioester intermediate" evidence="6">
    <location>
        <position position="1380"/>
    </location>
</feature>
<feature type="compositionally biased region" description="Basic and acidic residues" evidence="7">
    <location>
        <begin position="1"/>
        <end position="21"/>
    </location>
</feature>
<dbReference type="InterPro" id="IPR045322">
    <property type="entry name" value="HECTD1/TRIP12-like"/>
</dbReference>
<evidence type="ECO:0000313" key="10">
    <source>
        <dbReference type="Proteomes" id="UP000541444"/>
    </source>
</evidence>
<dbReference type="GO" id="GO:0061630">
    <property type="term" value="F:ubiquitin protein ligase activity"/>
    <property type="evidence" value="ECO:0007669"/>
    <property type="project" value="UniProtKB-EC"/>
</dbReference>
<feature type="compositionally biased region" description="Low complexity" evidence="7">
    <location>
        <begin position="31"/>
        <end position="45"/>
    </location>
</feature>
<dbReference type="Gene3D" id="3.30.2410.10">
    <property type="entry name" value="Hect, E3 ligase catalytic domain"/>
    <property type="match status" value="1"/>
</dbReference>
<feature type="region of interest" description="Disordered" evidence="7">
    <location>
        <begin position="1454"/>
        <end position="1482"/>
    </location>
</feature>
<evidence type="ECO:0000256" key="5">
    <source>
        <dbReference type="ARBA" id="ARBA00022786"/>
    </source>
</evidence>
<dbReference type="Gene3D" id="1.25.10.10">
    <property type="entry name" value="Leucine-rich Repeat Variant"/>
    <property type="match status" value="1"/>
</dbReference>
<evidence type="ECO:0000256" key="7">
    <source>
        <dbReference type="SAM" id="MobiDB-lite"/>
    </source>
</evidence>
<evidence type="ECO:0000256" key="6">
    <source>
        <dbReference type="PROSITE-ProRule" id="PRU00104"/>
    </source>
</evidence>
<evidence type="ECO:0000256" key="1">
    <source>
        <dbReference type="ARBA" id="ARBA00000885"/>
    </source>
</evidence>
<dbReference type="GO" id="GO:0000209">
    <property type="term" value="P:protein polyubiquitination"/>
    <property type="evidence" value="ECO:0007669"/>
    <property type="project" value="TreeGrafter"/>
</dbReference>
<dbReference type="PANTHER" id="PTHR45670:SF10">
    <property type="entry name" value="E3 UBIQUITIN-PROTEIN LIGASE UPL4"/>
    <property type="match status" value="1"/>
</dbReference>
<keyword evidence="5 6" id="KW-0833">Ubl conjugation pathway</keyword>
<feature type="compositionally biased region" description="Low complexity" evidence="7">
    <location>
        <begin position="1591"/>
        <end position="1606"/>
    </location>
</feature>
<dbReference type="InterPro" id="IPR035983">
    <property type="entry name" value="Hect_E3_ubiquitin_ligase"/>
</dbReference>
<feature type="region of interest" description="Disordered" evidence="7">
    <location>
        <begin position="1"/>
        <end position="97"/>
    </location>
</feature>
<dbReference type="GO" id="GO:0043161">
    <property type="term" value="P:proteasome-mediated ubiquitin-dependent protein catabolic process"/>
    <property type="evidence" value="ECO:0007669"/>
    <property type="project" value="TreeGrafter"/>
</dbReference>
<reference evidence="9 10" key="1">
    <citation type="journal article" date="2020" name="IScience">
        <title>Genome Sequencing of the Endangered Kingdonia uniflora (Circaeasteraceae, Ranunculales) Reveals Potential Mechanisms of Evolutionary Specialization.</title>
        <authorList>
            <person name="Sun Y."/>
            <person name="Deng T."/>
            <person name="Zhang A."/>
            <person name="Moore M.J."/>
            <person name="Landis J.B."/>
            <person name="Lin N."/>
            <person name="Zhang H."/>
            <person name="Zhang X."/>
            <person name="Huang J."/>
            <person name="Zhang X."/>
            <person name="Sun H."/>
            <person name="Wang H."/>
        </authorList>
    </citation>
    <scope>NUCLEOTIDE SEQUENCE [LARGE SCALE GENOMIC DNA]</scope>
    <source>
        <strain evidence="9">TB1705</strain>
        <tissue evidence="9">Leaf</tissue>
    </source>
</reference>
<dbReference type="SUPFAM" id="SSF56204">
    <property type="entry name" value="Hect, E3 ligase catalytic domain"/>
    <property type="match status" value="1"/>
</dbReference>
<dbReference type="CDD" id="cd00078">
    <property type="entry name" value="HECTc"/>
    <property type="match status" value="1"/>
</dbReference>
<evidence type="ECO:0000256" key="4">
    <source>
        <dbReference type="ARBA" id="ARBA00022679"/>
    </source>
</evidence>
<feature type="compositionally biased region" description="Low complexity" evidence="7">
    <location>
        <begin position="1004"/>
        <end position="1018"/>
    </location>
</feature>
<dbReference type="EMBL" id="JACGCM010002827">
    <property type="protein sequence ID" value="KAF6134782.1"/>
    <property type="molecule type" value="Genomic_DNA"/>
</dbReference>
<gene>
    <name evidence="9" type="ORF">GIB67_002183</name>
</gene>
<dbReference type="InterPro" id="IPR016024">
    <property type="entry name" value="ARM-type_fold"/>
</dbReference>
<feature type="domain" description="HECT" evidence="8">
    <location>
        <begin position="1040"/>
        <end position="1398"/>
    </location>
</feature>
<dbReference type="PROSITE" id="PS50237">
    <property type="entry name" value="HECT"/>
    <property type="match status" value="1"/>
</dbReference>
<organism evidence="9 10">
    <name type="scientific">Kingdonia uniflora</name>
    <dbReference type="NCBI Taxonomy" id="39325"/>
    <lineage>
        <taxon>Eukaryota</taxon>
        <taxon>Viridiplantae</taxon>
        <taxon>Streptophyta</taxon>
        <taxon>Embryophyta</taxon>
        <taxon>Tracheophyta</taxon>
        <taxon>Spermatophyta</taxon>
        <taxon>Magnoliopsida</taxon>
        <taxon>Ranunculales</taxon>
        <taxon>Circaeasteraceae</taxon>
        <taxon>Kingdonia</taxon>
    </lineage>
</organism>
<keyword evidence="4" id="KW-0808">Transferase</keyword>
<dbReference type="InterPro" id="IPR000569">
    <property type="entry name" value="HECT_dom"/>
</dbReference>
<comment type="caution">
    <text evidence="9">The sequence shown here is derived from an EMBL/GenBank/DDBJ whole genome shotgun (WGS) entry which is preliminary data.</text>
</comment>
<comment type="similarity">
    <text evidence="2">Belongs to the UPL family. K-HECT subfamily.</text>
</comment>
<keyword evidence="10" id="KW-1185">Reference proteome</keyword>
<comment type="catalytic activity">
    <reaction evidence="1">
        <text>S-ubiquitinyl-[E2 ubiquitin-conjugating enzyme]-L-cysteine + [acceptor protein]-L-lysine = [E2 ubiquitin-conjugating enzyme]-L-cysteine + N(6)-ubiquitinyl-[acceptor protein]-L-lysine.</text>
        <dbReference type="EC" id="2.3.2.26"/>
    </reaction>
</comment>
<dbReference type="Gene3D" id="3.90.1750.10">
    <property type="entry name" value="Hect, E3 ligase catalytic domains"/>
    <property type="match status" value="1"/>
</dbReference>
<evidence type="ECO:0000256" key="2">
    <source>
        <dbReference type="ARBA" id="ARBA00006331"/>
    </source>
</evidence>
<dbReference type="PANTHER" id="PTHR45670">
    <property type="entry name" value="E3 UBIQUITIN-PROTEIN LIGASE TRIP12"/>
    <property type="match status" value="1"/>
</dbReference>
<evidence type="ECO:0000313" key="9">
    <source>
        <dbReference type="EMBL" id="KAF6134782.1"/>
    </source>
</evidence>
<feature type="compositionally biased region" description="Basic and acidic residues" evidence="7">
    <location>
        <begin position="73"/>
        <end position="97"/>
    </location>
</feature>
<dbReference type="SMART" id="SM00119">
    <property type="entry name" value="HECTc"/>
    <property type="match status" value="1"/>
</dbReference>
<feature type="region of interest" description="Disordered" evidence="7">
    <location>
        <begin position="1578"/>
        <end position="1644"/>
    </location>
</feature>
<dbReference type="EC" id="2.3.2.26" evidence="3"/>
<feature type="compositionally biased region" description="Basic residues" evidence="7">
    <location>
        <begin position="1454"/>
        <end position="1470"/>
    </location>
</feature>
<proteinExistence type="inferred from homology"/>
<dbReference type="OrthoDB" id="423283at2759"/>
<name>A0A7J7KWU5_9MAGN</name>
<evidence type="ECO:0000259" key="8">
    <source>
        <dbReference type="PROSITE" id="PS50237"/>
    </source>
</evidence>
<accession>A0A7J7KWU5</accession>
<evidence type="ECO:0000256" key="3">
    <source>
        <dbReference type="ARBA" id="ARBA00012485"/>
    </source>
</evidence>
<sequence>MESRGRKRAELADEVPADKRACSLTEFRPVSSSSSIQSHIGSMNSASEARDSEMETASSSASVSAQSEGEEEKDFHSDGSDDSNQRPESARRSSVDRGRLKSILSSLSNDVGPDSQLASLTDLCDLLSFSNMSSDVSSSLSNILAPALVSLAKQESNLNISLLAVRAITYLCDALPRSSDILVRHNVVPTLCARLMVIEYLDIAEQCLQALEKISRDHSVVCLQSGAIMAALNYIDFFCTSIQRVALSTVANICKKLPSDCSSHLVEAIPSLCKLLQYEDQKLVENAALCLIPIVERVGHSSQMLDELCKCGLVHQAIHLLTFHGRTTFSQPVYTGIIGMLRRLAHGSVASARTMFELNISGTLKHILSNCDLSHSMPLSTVGDGHFNQVYEVMKLLNELLPSLTGNDDTSAPQGKEKILADYPELLRQIGIDIIPVLIKVVSSGASSNVCYAGLCIIHKLVYFSGSDMFLDFIKDTNFSSFLTGVFTRRDPHVLILALKLVNNVMQKLPNVFKNSFQKEGVIYAIDSLLMPEKCSLFVVPASKDVLCLCYTFGIGQSPSSGTKTCKLENDSVHALAKDVKTSYFGTDADNSDAGFTEILNKLTTFAAILTSLQNGPEDNPDHILGQLLAELNGGEYISTFEFIESGIVKALLSFLSSDHFLIRKVDDSSSLDRLQLVMERLEKFATFSLENLVKKVQSSLSFLENFPIIKSQPYKKNSTYATIPFGRDTTDPCLKVHFTREDGETHLCDYNEEVATVEPFASLDDIEKFLWSKVSSNGMEIDGTEKDNLSVLPDVDIHPKLTFHLEGRQIDRAFTLYQAILIQQNKVEQDIVVGQSFWSKVHKVAYKKAVETGRSNPHECLDGLQISTYNPRKLWQNVMTFELCDIDKLDPTYEFLVLLRILEGLNRFACHLVSRERRRVFSRGENGDLDELTVRITPMPQIEFVNRKLTEKLEQQMKDPSVMSLCQLPSWCSILMAVCPYLFGLEARCKFFRLKAFGSNNNASSGSNNNTSAGSNSRPSRKRLQISRSRILDSAAKVMDSHFRDNSILEIQYIGEVGTGLGPTLEFYTIVSREFLKINFGMWRGHHNESIVGHEDSGYLVASFGLFPRPWSASLSSSKETQFSEVIKKFVLLGKIVAKALQDGRVLDLPLSKAFYKLMLDQELNISDILSFDPELGKVLLEFQALADRKKFLESTHGTSFISESCFRNTRIEDLWLDFSLPGYPDYMLTSKHNLKMVNLINLEEYVFLVVDATVVSGIFRQVEAFKSGFNQVFPITNLQIFTEAELERLLCGEQDAWTPRELLEHINFDHGYTSSSPPIINLLKIIEDFDCDHRRAFLQFVTGAPRLPRGGLAALNPKLTVVRKHFTGEADLPSVMTCANYLKLPPYSCKELVKQQPGSTPSTCSDGIPGENEGEAVICYSGRTRFFPPLVASEISIQPVKVTQMRQYLLKRRRPRKKKEKKEKKIPAKQRQSMQVPEDAEFLDETDDGRLHWTEADLTCLARAWVTASVQTTGHTKGFTFYQNVNITFNKDPECPTRRSSGLTKSQCNNFKHREAYKILGREPRCANLMDDGLNRAGNIPKNVARRTSNNSSSGNSVKSNNLSEDPDGPPTPQSAGPNSDLDGSLYEGRSRPIGQKLDRKNLATQKTLDGIAASGSGIQTMLDELRLEKRQAKKEKERRRT</sequence>
<protein>
    <recommendedName>
        <fullName evidence="3">HECT-type E3 ubiquitin transferase</fullName>
        <ecNumber evidence="3">2.3.2.26</ecNumber>
    </recommendedName>
</protein>